<dbReference type="SUPFAM" id="SSF47473">
    <property type="entry name" value="EF-hand"/>
    <property type="match status" value="2"/>
</dbReference>
<evidence type="ECO:0000313" key="4">
    <source>
        <dbReference type="EMBL" id="PSS17175.1"/>
    </source>
</evidence>
<dbReference type="PROSITE" id="PS50031">
    <property type="entry name" value="EH"/>
    <property type="match status" value="2"/>
</dbReference>
<feature type="compositionally biased region" description="Polar residues" evidence="1">
    <location>
        <begin position="862"/>
        <end position="872"/>
    </location>
</feature>
<evidence type="ECO:0000313" key="5">
    <source>
        <dbReference type="Proteomes" id="UP000241394"/>
    </source>
</evidence>
<comment type="caution">
    <text evidence="4">The sequence shown here is derived from an EMBL/GenBank/DDBJ whole genome shotgun (WGS) entry which is preliminary data.</text>
</comment>
<feature type="domain" description="EH" evidence="2">
    <location>
        <begin position="10"/>
        <end position="100"/>
    </location>
</feature>
<protein>
    <submittedName>
        <fullName evidence="4">EPS15 homologyprotein</fullName>
    </submittedName>
</protein>
<dbReference type="Proteomes" id="UP000241394">
    <property type="component" value="Chromosome LG11"/>
</dbReference>
<feature type="compositionally biased region" description="Basic and acidic residues" evidence="1">
    <location>
        <begin position="802"/>
        <end position="813"/>
    </location>
</feature>
<dbReference type="InParanoid" id="A0A2R6QXS5"/>
<accession>A0A2R6QXS5</accession>
<dbReference type="EMBL" id="NKQK01000011">
    <property type="protein sequence ID" value="PSS17175.1"/>
    <property type="molecule type" value="Genomic_DNA"/>
</dbReference>
<dbReference type="InterPro" id="IPR000261">
    <property type="entry name" value="EH_dom"/>
</dbReference>
<feature type="domain" description="EF-hand" evidence="3">
    <location>
        <begin position="406"/>
        <end position="441"/>
    </location>
</feature>
<reference evidence="4 5" key="1">
    <citation type="submission" date="2017-07" db="EMBL/GenBank/DDBJ databases">
        <title>An improved, manually edited Actinidia chinensis var. chinensis (kiwifruit) genome highlights the challenges associated with draft genomes and gene prediction in plants.</title>
        <authorList>
            <person name="Pilkington S."/>
            <person name="Crowhurst R."/>
            <person name="Hilario E."/>
            <person name="Nardozza S."/>
            <person name="Fraser L."/>
            <person name="Peng Y."/>
            <person name="Gunaseelan K."/>
            <person name="Simpson R."/>
            <person name="Tahir J."/>
            <person name="Deroles S."/>
            <person name="Templeton K."/>
            <person name="Luo Z."/>
            <person name="Davy M."/>
            <person name="Cheng C."/>
            <person name="Mcneilage M."/>
            <person name="Scaglione D."/>
            <person name="Liu Y."/>
            <person name="Zhang Q."/>
            <person name="Datson P."/>
            <person name="De Silva N."/>
            <person name="Gardiner S."/>
            <person name="Bassett H."/>
            <person name="Chagne D."/>
            <person name="Mccallum J."/>
            <person name="Dzierzon H."/>
            <person name="Deng C."/>
            <person name="Wang Y.-Y."/>
            <person name="Barron N."/>
            <person name="Manako K."/>
            <person name="Bowen J."/>
            <person name="Foster T."/>
            <person name="Erridge Z."/>
            <person name="Tiffin H."/>
            <person name="Waite C."/>
            <person name="Davies K."/>
            <person name="Grierson E."/>
            <person name="Laing W."/>
            <person name="Kirk R."/>
            <person name="Chen X."/>
            <person name="Wood M."/>
            <person name="Montefiori M."/>
            <person name="Brummell D."/>
            <person name="Schwinn K."/>
            <person name="Catanach A."/>
            <person name="Fullerton C."/>
            <person name="Li D."/>
            <person name="Meiyalaghan S."/>
            <person name="Nieuwenhuizen N."/>
            <person name="Read N."/>
            <person name="Prakash R."/>
            <person name="Hunter D."/>
            <person name="Zhang H."/>
            <person name="Mckenzie M."/>
            <person name="Knabel M."/>
            <person name="Harris A."/>
            <person name="Allan A."/>
            <person name="Chen A."/>
            <person name="Janssen B."/>
            <person name="Plunkett B."/>
            <person name="Dwamena C."/>
            <person name="Voogd C."/>
            <person name="Leif D."/>
            <person name="Lafferty D."/>
            <person name="Souleyre E."/>
            <person name="Varkonyi-Gasic E."/>
            <person name="Gambi F."/>
            <person name="Hanley J."/>
            <person name="Yao J.-L."/>
            <person name="Cheung J."/>
            <person name="David K."/>
            <person name="Warren B."/>
            <person name="Marsh K."/>
            <person name="Snowden K."/>
            <person name="Lin-Wang K."/>
            <person name="Brian L."/>
            <person name="Martinez-Sanchez M."/>
            <person name="Wang M."/>
            <person name="Ileperuma N."/>
            <person name="Macnee N."/>
            <person name="Campin R."/>
            <person name="Mcatee P."/>
            <person name="Drummond R."/>
            <person name="Espley R."/>
            <person name="Ireland H."/>
            <person name="Wu R."/>
            <person name="Atkinson R."/>
            <person name="Karunairetnam S."/>
            <person name="Bulley S."/>
            <person name="Chunkath S."/>
            <person name="Hanley Z."/>
            <person name="Storey R."/>
            <person name="Thrimawithana A."/>
            <person name="Thomson S."/>
            <person name="David C."/>
            <person name="Testolin R."/>
        </authorList>
    </citation>
    <scope>NUCLEOTIDE SEQUENCE [LARGE SCALE GENOMIC DNA]</scope>
    <source>
        <strain evidence="5">cv. Red5</strain>
        <tissue evidence="4">Young leaf</tissue>
    </source>
</reference>
<dbReference type="OrthoDB" id="524326at2759"/>
<gene>
    <name evidence="4" type="ORF">CEY00_Acc11964</name>
</gene>
<feature type="domain" description="EF-hand" evidence="3">
    <location>
        <begin position="9"/>
        <end position="44"/>
    </location>
</feature>
<dbReference type="GO" id="GO:0005634">
    <property type="term" value="C:nucleus"/>
    <property type="evidence" value="ECO:0007669"/>
    <property type="project" value="TreeGrafter"/>
</dbReference>
<proteinExistence type="predicted"/>
<reference evidence="5" key="2">
    <citation type="journal article" date="2018" name="BMC Genomics">
        <title>A manually annotated Actinidia chinensis var. chinensis (kiwifruit) genome highlights the challenges associated with draft genomes and gene prediction in plants.</title>
        <authorList>
            <person name="Pilkington S.M."/>
            <person name="Crowhurst R."/>
            <person name="Hilario E."/>
            <person name="Nardozza S."/>
            <person name="Fraser L."/>
            <person name="Peng Y."/>
            <person name="Gunaseelan K."/>
            <person name="Simpson R."/>
            <person name="Tahir J."/>
            <person name="Deroles S.C."/>
            <person name="Templeton K."/>
            <person name="Luo Z."/>
            <person name="Davy M."/>
            <person name="Cheng C."/>
            <person name="McNeilage M."/>
            <person name="Scaglione D."/>
            <person name="Liu Y."/>
            <person name="Zhang Q."/>
            <person name="Datson P."/>
            <person name="De Silva N."/>
            <person name="Gardiner S.E."/>
            <person name="Bassett H."/>
            <person name="Chagne D."/>
            <person name="McCallum J."/>
            <person name="Dzierzon H."/>
            <person name="Deng C."/>
            <person name="Wang Y.Y."/>
            <person name="Barron L."/>
            <person name="Manako K."/>
            <person name="Bowen J."/>
            <person name="Foster T.M."/>
            <person name="Erridge Z.A."/>
            <person name="Tiffin H."/>
            <person name="Waite C.N."/>
            <person name="Davies K.M."/>
            <person name="Grierson E.P."/>
            <person name="Laing W.A."/>
            <person name="Kirk R."/>
            <person name="Chen X."/>
            <person name="Wood M."/>
            <person name="Montefiori M."/>
            <person name="Brummell D.A."/>
            <person name="Schwinn K.E."/>
            <person name="Catanach A."/>
            <person name="Fullerton C."/>
            <person name="Li D."/>
            <person name="Meiyalaghan S."/>
            <person name="Nieuwenhuizen N."/>
            <person name="Read N."/>
            <person name="Prakash R."/>
            <person name="Hunter D."/>
            <person name="Zhang H."/>
            <person name="McKenzie M."/>
            <person name="Knabel M."/>
            <person name="Harris A."/>
            <person name="Allan A.C."/>
            <person name="Gleave A."/>
            <person name="Chen A."/>
            <person name="Janssen B.J."/>
            <person name="Plunkett B."/>
            <person name="Ampomah-Dwamena C."/>
            <person name="Voogd C."/>
            <person name="Leif D."/>
            <person name="Lafferty D."/>
            <person name="Souleyre E.J.F."/>
            <person name="Varkonyi-Gasic E."/>
            <person name="Gambi F."/>
            <person name="Hanley J."/>
            <person name="Yao J.L."/>
            <person name="Cheung J."/>
            <person name="David K.M."/>
            <person name="Warren B."/>
            <person name="Marsh K."/>
            <person name="Snowden K.C."/>
            <person name="Lin-Wang K."/>
            <person name="Brian L."/>
            <person name="Martinez-Sanchez M."/>
            <person name="Wang M."/>
            <person name="Ileperuma N."/>
            <person name="Macnee N."/>
            <person name="Campin R."/>
            <person name="McAtee P."/>
            <person name="Drummond R.S.M."/>
            <person name="Espley R.V."/>
            <person name="Ireland H.S."/>
            <person name="Wu R."/>
            <person name="Atkinson R.G."/>
            <person name="Karunairetnam S."/>
            <person name="Bulley S."/>
            <person name="Chunkath S."/>
            <person name="Hanley Z."/>
            <person name="Storey R."/>
            <person name="Thrimawithana A.H."/>
            <person name="Thomson S."/>
            <person name="David C."/>
            <person name="Testolin R."/>
            <person name="Huang H."/>
            <person name="Hellens R.P."/>
            <person name="Schaffer R.J."/>
        </authorList>
    </citation>
    <scope>NUCLEOTIDE SEQUENCE [LARGE SCALE GENOMIC DNA]</scope>
    <source>
        <strain evidence="5">cv. Red5</strain>
    </source>
</reference>
<dbReference type="SMART" id="SM00027">
    <property type="entry name" value="EH"/>
    <property type="match status" value="2"/>
</dbReference>
<dbReference type="GO" id="GO:0005886">
    <property type="term" value="C:plasma membrane"/>
    <property type="evidence" value="ECO:0007669"/>
    <property type="project" value="TreeGrafter"/>
</dbReference>
<dbReference type="GO" id="GO:0016197">
    <property type="term" value="P:endosomal transport"/>
    <property type="evidence" value="ECO:0007669"/>
    <property type="project" value="TreeGrafter"/>
</dbReference>
<feature type="compositionally biased region" description="Low complexity" evidence="1">
    <location>
        <begin position="731"/>
        <end position="742"/>
    </location>
</feature>
<organism evidence="4 5">
    <name type="scientific">Actinidia chinensis var. chinensis</name>
    <name type="common">Chinese soft-hair kiwi</name>
    <dbReference type="NCBI Taxonomy" id="1590841"/>
    <lineage>
        <taxon>Eukaryota</taxon>
        <taxon>Viridiplantae</taxon>
        <taxon>Streptophyta</taxon>
        <taxon>Embryophyta</taxon>
        <taxon>Tracheophyta</taxon>
        <taxon>Spermatophyta</taxon>
        <taxon>Magnoliopsida</taxon>
        <taxon>eudicotyledons</taxon>
        <taxon>Gunneridae</taxon>
        <taxon>Pentapetalae</taxon>
        <taxon>asterids</taxon>
        <taxon>Ericales</taxon>
        <taxon>Actinidiaceae</taxon>
        <taxon>Actinidia</taxon>
    </lineage>
</organism>
<feature type="region of interest" description="Disordered" evidence="1">
    <location>
        <begin position="158"/>
        <end position="197"/>
    </location>
</feature>
<feature type="domain" description="EH" evidence="2">
    <location>
        <begin position="373"/>
        <end position="455"/>
    </location>
</feature>
<dbReference type="Gramene" id="PSS17175">
    <property type="protein sequence ID" value="PSS17175"/>
    <property type="gene ID" value="CEY00_Acc11964"/>
</dbReference>
<dbReference type="SMART" id="SM00054">
    <property type="entry name" value="EFh"/>
    <property type="match status" value="4"/>
</dbReference>
<dbReference type="AlphaFoldDB" id="A0A2R6QXS5"/>
<dbReference type="InterPro" id="IPR002048">
    <property type="entry name" value="EF_hand_dom"/>
</dbReference>
<evidence type="ECO:0000259" key="2">
    <source>
        <dbReference type="PROSITE" id="PS50031"/>
    </source>
</evidence>
<dbReference type="PROSITE" id="PS50222">
    <property type="entry name" value="EF_HAND_2"/>
    <property type="match status" value="2"/>
</dbReference>
<dbReference type="OMA" id="STHNSFF"/>
<feature type="region of interest" description="Disordered" evidence="1">
    <location>
        <begin position="296"/>
        <end position="341"/>
    </location>
</feature>
<dbReference type="Gene3D" id="1.10.238.10">
    <property type="entry name" value="EF-hand"/>
    <property type="match status" value="2"/>
</dbReference>
<dbReference type="GO" id="GO:0006897">
    <property type="term" value="P:endocytosis"/>
    <property type="evidence" value="ECO:0007669"/>
    <property type="project" value="TreeGrafter"/>
</dbReference>
<sequence>MAGQNQGSPNMGQFESFFHRADLDRDGRISGAEAVYFFQGSNLPKQVLAQIWMHADQARTGFLGRAEFYNALKLVTVAQSKRELTPDIVKAALHGPASAKIPAPQINLAAIPAPQLNSMAAAPTPQMGPVAPTSSQNLGFRGQVPPNATMNQYHYSSQGNQVMRPPLPPSAGNSLRPPQGVASPDFSRGGSVAGPALPNSNIASDWLGGRTGGLATGASHVPNQAISQSVSSATSKPQDLLLSTSVPAANISKAPVGSTNGLSSDMFSGTQALAKHDLPKNSVSSALAMSSIAPVPTGPQSLSKPDPFDMLQSTFTSQPTGNELQSSQSLSKPNQHVSAQNTSSLALSGIPVGPGNSTFDKHQISWPKMTLASIQKYTKVFVEVDTDRDGKITGDQARNLFLSWRLPREVLKQVWDLSDQDNDSMLSLREFCIALYLMERYREGHPLPPTLPTNISHDETLLSLTGLRSPQGMPGVRPLTPAAGLRPPVPVMFAKADGASQFDQHKARDASIDSSHVNQLHNGEQNSADMKFQDSAETEKKVGHEEKVLLDSKEKIEFYRTKMQDLVLYKSRCDNRLNEITERALADKREAELLGKKYEEKYKHVAETASKLTIEEAAFREIQERKMELHQAIIKMEQGGSADGILQVRADRIQSDLEELMKALTERCKKHGIDIKSTAVIELPIGWQPGIPEVSSVWDEDWDKFEDEGFSFDVAMPPKTKSTSVEKENYSPSDSLSPDDLSYANGTSEKPFSKSERAFENDSTYTHSEDESGKSPSCSPVGHTAFESPSRDYSDSYFNKSPEADAGTHRSFDDSTWGTFDNNDDTDSVWGFNSGYSKDLDHERRGEKYFFESSDLGVSPRGTESPQGDNNYQKKSLFAFEDSVPGTPVSRSGYSPRPSIGATDSFFDNSSRFDSFNMHDHAFSPRRETLSRFDSVNSTTGFNNNSGTLTRFDSVNSTRDFDHKQGFSSFDDADLFGSSGPFKVSSESKKASDNWSSF</sequence>
<dbReference type="InterPro" id="IPR011992">
    <property type="entry name" value="EF-hand-dom_pair"/>
</dbReference>
<name>A0A2R6QXS5_ACTCC</name>
<dbReference type="PANTHER" id="PTHR11216">
    <property type="entry name" value="EH DOMAIN"/>
    <property type="match status" value="1"/>
</dbReference>
<dbReference type="FunCoup" id="A0A2R6QXS5">
    <property type="interactions" value="3192"/>
</dbReference>
<feature type="compositionally biased region" description="Polar residues" evidence="1">
    <location>
        <begin position="311"/>
        <end position="341"/>
    </location>
</feature>
<keyword evidence="5" id="KW-1185">Reference proteome</keyword>
<evidence type="ECO:0000256" key="1">
    <source>
        <dbReference type="SAM" id="MobiDB-lite"/>
    </source>
</evidence>
<feature type="region of interest" description="Disordered" evidence="1">
    <location>
        <begin position="709"/>
        <end position="827"/>
    </location>
</feature>
<dbReference type="Pfam" id="PF12763">
    <property type="entry name" value="EH"/>
    <property type="match status" value="2"/>
</dbReference>
<dbReference type="GO" id="GO:0005737">
    <property type="term" value="C:cytoplasm"/>
    <property type="evidence" value="ECO:0007669"/>
    <property type="project" value="TreeGrafter"/>
</dbReference>
<dbReference type="PANTHER" id="PTHR11216:SF137">
    <property type="entry name" value="CALCIUM-BINDING EF HAND FAMILY PROTEIN"/>
    <property type="match status" value="1"/>
</dbReference>
<feature type="region of interest" description="Disordered" evidence="1">
    <location>
        <begin position="979"/>
        <end position="998"/>
    </location>
</feature>
<dbReference type="STRING" id="1590841.A0A2R6QXS5"/>
<feature type="region of interest" description="Disordered" evidence="1">
    <location>
        <begin position="851"/>
        <end position="872"/>
    </location>
</feature>
<feature type="compositionally biased region" description="Basic and acidic residues" evidence="1">
    <location>
        <begin position="751"/>
        <end position="760"/>
    </location>
</feature>
<dbReference type="GO" id="GO:0005509">
    <property type="term" value="F:calcium ion binding"/>
    <property type="evidence" value="ECO:0007669"/>
    <property type="project" value="InterPro"/>
</dbReference>
<dbReference type="CDD" id="cd00052">
    <property type="entry name" value="EH"/>
    <property type="match status" value="2"/>
</dbReference>
<evidence type="ECO:0000259" key="3">
    <source>
        <dbReference type="PROSITE" id="PS50222"/>
    </source>
</evidence>